<dbReference type="InterPro" id="IPR029760">
    <property type="entry name" value="GPX_CS"/>
</dbReference>
<dbReference type="PROSITE" id="PS51355">
    <property type="entry name" value="GLUTATHIONE_PEROXID_3"/>
    <property type="match status" value="1"/>
</dbReference>
<dbReference type="CDD" id="cd00340">
    <property type="entry name" value="GSH_Peroxidase"/>
    <property type="match status" value="1"/>
</dbReference>
<reference evidence="6 7" key="1">
    <citation type="submission" date="2018-06" db="EMBL/GenBank/DDBJ databases">
        <authorList>
            <consortium name="Pathogen Informatics"/>
            <person name="Doyle S."/>
        </authorList>
    </citation>
    <scope>NUCLEOTIDE SEQUENCE [LARGE SCALE GENOMIC DNA]</scope>
    <source>
        <strain evidence="6 7">NCTC13315</strain>
    </source>
</reference>
<dbReference type="Proteomes" id="UP000254968">
    <property type="component" value="Unassembled WGS sequence"/>
</dbReference>
<dbReference type="GO" id="GO:0034599">
    <property type="term" value="P:cellular response to oxidative stress"/>
    <property type="evidence" value="ECO:0007669"/>
    <property type="project" value="TreeGrafter"/>
</dbReference>
<protein>
    <recommendedName>
        <fullName evidence="5">Glutathione peroxidase</fullName>
    </recommendedName>
</protein>
<evidence type="ECO:0000256" key="3">
    <source>
        <dbReference type="ARBA" id="ARBA00023002"/>
    </source>
</evidence>
<proteinExistence type="inferred from homology"/>
<dbReference type="FunFam" id="3.40.30.10:FF:000010">
    <property type="entry name" value="Glutathione peroxidase"/>
    <property type="match status" value="1"/>
</dbReference>
<sequence length="165" mass="18829">MTTFSNASIYDVPIKCMDGQEITLQGYKGQVLLIVNVASRCGFTSQYTQLESLYRDYHAKGFNLLGFPCNQFLAQEPGSDAQIKAFATNCYQVTFPLFAKIDVKGEKQALIYHYLSKHIRKKPLKFVPWNFTKILVDSQGNVVKQYLPITSFDKIRKDIERLLTG</sequence>
<evidence type="ECO:0000256" key="5">
    <source>
        <dbReference type="RuleBase" id="RU000499"/>
    </source>
</evidence>
<evidence type="ECO:0000256" key="1">
    <source>
        <dbReference type="ARBA" id="ARBA00006926"/>
    </source>
</evidence>
<dbReference type="InterPro" id="IPR029759">
    <property type="entry name" value="GPX_AS"/>
</dbReference>
<dbReference type="InterPro" id="IPR000889">
    <property type="entry name" value="Glutathione_peroxidase"/>
</dbReference>
<dbReference type="PIRSF" id="PIRSF000303">
    <property type="entry name" value="Glutathion_perox"/>
    <property type="match status" value="1"/>
</dbReference>
<dbReference type="SUPFAM" id="SSF52833">
    <property type="entry name" value="Thioredoxin-like"/>
    <property type="match status" value="1"/>
</dbReference>
<dbReference type="Pfam" id="PF00255">
    <property type="entry name" value="GSHPx"/>
    <property type="match status" value="1"/>
</dbReference>
<dbReference type="GO" id="GO:0004601">
    <property type="term" value="F:peroxidase activity"/>
    <property type="evidence" value="ECO:0007669"/>
    <property type="project" value="UniProtKB-KW"/>
</dbReference>
<gene>
    <name evidence="6" type="primary">btuE</name>
    <name evidence="6" type="ORF">NCTC13315_02698</name>
</gene>
<keyword evidence="7" id="KW-1185">Reference proteome</keyword>
<evidence type="ECO:0000256" key="2">
    <source>
        <dbReference type="ARBA" id="ARBA00022559"/>
    </source>
</evidence>
<dbReference type="PANTHER" id="PTHR11592">
    <property type="entry name" value="GLUTATHIONE PEROXIDASE"/>
    <property type="match status" value="1"/>
</dbReference>
<dbReference type="AlphaFoldDB" id="A0A378ICV9"/>
<dbReference type="PROSITE" id="PS00460">
    <property type="entry name" value="GLUTATHIONE_PEROXID_1"/>
    <property type="match status" value="1"/>
</dbReference>
<evidence type="ECO:0000313" key="7">
    <source>
        <dbReference type="Proteomes" id="UP000254968"/>
    </source>
</evidence>
<dbReference type="RefSeq" id="WP_207385195.1">
    <property type="nucleotide sequence ID" value="NZ_CAAAHO010000005.1"/>
</dbReference>
<evidence type="ECO:0000313" key="6">
    <source>
        <dbReference type="EMBL" id="STX30134.1"/>
    </source>
</evidence>
<dbReference type="Gene3D" id="3.40.30.10">
    <property type="entry name" value="Glutaredoxin"/>
    <property type="match status" value="1"/>
</dbReference>
<accession>A0A378ICV9</accession>
<dbReference type="PRINTS" id="PR01011">
    <property type="entry name" value="GLUTPROXDASE"/>
</dbReference>
<feature type="active site" evidence="4">
    <location>
        <position position="41"/>
    </location>
</feature>
<keyword evidence="2 5" id="KW-0575">Peroxidase</keyword>
<dbReference type="InterPro" id="IPR036249">
    <property type="entry name" value="Thioredoxin-like_sf"/>
</dbReference>
<dbReference type="EMBL" id="UGNV01000001">
    <property type="protein sequence ID" value="STX30134.1"/>
    <property type="molecule type" value="Genomic_DNA"/>
</dbReference>
<dbReference type="PROSITE" id="PS00763">
    <property type="entry name" value="GLUTATHIONE_PEROXID_2"/>
    <property type="match status" value="1"/>
</dbReference>
<keyword evidence="3 5" id="KW-0560">Oxidoreductase</keyword>
<comment type="similarity">
    <text evidence="1 5">Belongs to the glutathione peroxidase family.</text>
</comment>
<organism evidence="6 7">
    <name type="scientific">Legionella beliardensis</name>
    <dbReference type="NCBI Taxonomy" id="91822"/>
    <lineage>
        <taxon>Bacteria</taxon>
        <taxon>Pseudomonadati</taxon>
        <taxon>Pseudomonadota</taxon>
        <taxon>Gammaproteobacteria</taxon>
        <taxon>Legionellales</taxon>
        <taxon>Legionellaceae</taxon>
        <taxon>Legionella</taxon>
    </lineage>
</organism>
<evidence type="ECO:0000256" key="4">
    <source>
        <dbReference type="PIRSR" id="PIRSR000303-1"/>
    </source>
</evidence>
<name>A0A378ICV9_9GAMM</name>
<dbReference type="PANTHER" id="PTHR11592:SF78">
    <property type="entry name" value="GLUTATHIONE PEROXIDASE"/>
    <property type="match status" value="1"/>
</dbReference>